<dbReference type="Gene3D" id="1.20.140.10">
    <property type="entry name" value="Butyryl-CoA Dehydrogenase, subunit A, domain 3"/>
    <property type="match status" value="1"/>
</dbReference>
<keyword evidence="9" id="KW-1185">Reference proteome</keyword>
<proteinExistence type="inferred from homology"/>
<evidence type="ECO:0000256" key="3">
    <source>
        <dbReference type="ARBA" id="ARBA00022630"/>
    </source>
</evidence>
<keyword evidence="4" id="KW-0274">FAD</keyword>
<evidence type="ECO:0000259" key="7">
    <source>
        <dbReference type="Pfam" id="PF02771"/>
    </source>
</evidence>
<name>A0A942YSH7_9BACI</name>
<dbReference type="SUPFAM" id="SSF47203">
    <property type="entry name" value="Acyl-CoA dehydrogenase C-terminal domain-like"/>
    <property type="match status" value="1"/>
</dbReference>
<dbReference type="InterPro" id="IPR009100">
    <property type="entry name" value="AcylCoA_DH/oxidase_NM_dom_sf"/>
</dbReference>
<evidence type="ECO:0000313" key="8">
    <source>
        <dbReference type="EMBL" id="MBS4210882.1"/>
    </source>
</evidence>
<reference evidence="8" key="1">
    <citation type="submission" date="2021-05" db="EMBL/GenBank/DDBJ databases">
        <title>Novel Bacillus species.</title>
        <authorList>
            <person name="Liu G."/>
        </authorList>
    </citation>
    <scope>NUCLEOTIDE SEQUENCE</scope>
    <source>
        <strain evidence="8">FJAT-49825</strain>
    </source>
</reference>
<dbReference type="Proteomes" id="UP000679749">
    <property type="component" value="Unassembled WGS sequence"/>
</dbReference>
<evidence type="ECO:0000256" key="2">
    <source>
        <dbReference type="ARBA" id="ARBA00009347"/>
    </source>
</evidence>
<dbReference type="Gene3D" id="2.40.110.10">
    <property type="entry name" value="Butyryl-CoA Dehydrogenase, subunit A, domain 2"/>
    <property type="match status" value="1"/>
</dbReference>
<comment type="similarity">
    <text evidence="2">Belongs to the acyl-CoA dehydrogenase family.</text>
</comment>
<dbReference type="InterPro" id="IPR037069">
    <property type="entry name" value="AcylCoA_DH/ox_N_sf"/>
</dbReference>
<dbReference type="InterPro" id="IPR013786">
    <property type="entry name" value="AcylCoA_DH/ox_N"/>
</dbReference>
<evidence type="ECO:0000256" key="4">
    <source>
        <dbReference type="ARBA" id="ARBA00022827"/>
    </source>
</evidence>
<gene>
    <name evidence="8" type="ORF">KHA99_00285</name>
</gene>
<evidence type="ECO:0000256" key="5">
    <source>
        <dbReference type="ARBA" id="ARBA00023002"/>
    </source>
</evidence>
<feature type="domain" description="Acyl-CoA dehydrogenase/oxidase N-terminal" evidence="7">
    <location>
        <begin position="9"/>
        <end position="121"/>
    </location>
</feature>
<dbReference type="AlphaFoldDB" id="A0A942YSH7"/>
<accession>A0A942YSH7</accession>
<dbReference type="GO" id="GO:0005737">
    <property type="term" value="C:cytoplasm"/>
    <property type="evidence" value="ECO:0007669"/>
    <property type="project" value="TreeGrafter"/>
</dbReference>
<dbReference type="InterPro" id="IPR046373">
    <property type="entry name" value="Acyl-CoA_Oxase/DH_mid-dom_sf"/>
</dbReference>
<organism evidence="8 9">
    <name type="scientific">Neobacillus rhizophilus</name>
    <dbReference type="NCBI Taxonomy" id="2833579"/>
    <lineage>
        <taxon>Bacteria</taxon>
        <taxon>Bacillati</taxon>
        <taxon>Bacillota</taxon>
        <taxon>Bacilli</taxon>
        <taxon>Bacillales</taxon>
        <taxon>Bacillaceae</taxon>
        <taxon>Neobacillus</taxon>
    </lineage>
</organism>
<dbReference type="SUPFAM" id="SSF56645">
    <property type="entry name" value="Acyl-CoA dehydrogenase NM domain-like"/>
    <property type="match status" value="1"/>
</dbReference>
<dbReference type="GO" id="GO:0050660">
    <property type="term" value="F:flavin adenine dinucleotide binding"/>
    <property type="evidence" value="ECO:0007669"/>
    <property type="project" value="InterPro"/>
</dbReference>
<dbReference type="GO" id="GO:0003995">
    <property type="term" value="F:acyl-CoA dehydrogenase activity"/>
    <property type="evidence" value="ECO:0007669"/>
    <property type="project" value="InterPro"/>
</dbReference>
<sequence>MSNTIVDIELEILKKTVHAFIKDHVLPAEHAPEKYVKELSEEVVAHLQTEAKKAGLQALHAKQEWGGTGLSLSARAVLLEEAAKHRLGLYHPAGDAFGGDFPSFLDKCSREQIDKYIKPAISLGKGCFVAVWEEQEDNHLDSLTTTAIKDGTEWIINGHKAFIQNMAQSSFGVILVNCQLENGDYQPALFLLEANQLSIKETVMIDVQSTHSIVLENIRVNDCQRVGAIGEGTALVQHWLAEAQVLLGAKSIGIATKALEFGKQYAMIRITRGKPLAEFPTIRTMLAKSFLNLQAARLMVSDAAKKIESKEQNWQLAAQMAKLQATETASKVIDDIVQIHGGSGFAGDLPIERWYKEIRIARVNLQKAETIMENIADIIL</sequence>
<dbReference type="RefSeq" id="WP_213115443.1">
    <property type="nucleotide sequence ID" value="NZ_JAGYPF010000001.1"/>
</dbReference>
<dbReference type="InterPro" id="IPR009075">
    <property type="entry name" value="AcylCo_DH/oxidase_C"/>
</dbReference>
<dbReference type="PANTHER" id="PTHR48083:SF2">
    <property type="entry name" value="MEDIUM-CHAIN SPECIFIC ACYL-COA DEHYDROGENASE, MITOCHONDRIAL"/>
    <property type="match status" value="1"/>
</dbReference>
<dbReference type="InterPro" id="IPR006089">
    <property type="entry name" value="Acyl-CoA_DH_CS"/>
</dbReference>
<dbReference type="Pfam" id="PF02771">
    <property type="entry name" value="Acyl-CoA_dh_N"/>
    <property type="match status" value="1"/>
</dbReference>
<comment type="cofactor">
    <cofactor evidence="1">
        <name>FAD</name>
        <dbReference type="ChEBI" id="CHEBI:57692"/>
    </cofactor>
</comment>
<dbReference type="CDD" id="cd00567">
    <property type="entry name" value="ACAD"/>
    <property type="match status" value="1"/>
</dbReference>
<dbReference type="PROSITE" id="PS00073">
    <property type="entry name" value="ACYL_COA_DH_2"/>
    <property type="match status" value="1"/>
</dbReference>
<keyword evidence="3" id="KW-0285">Flavoprotein</keyword>
<evidence type="ECO:0000256" key="1">
    <source>
        <dbReference type="ARBA" id="ARBA00001974"/>
    </source>
</evidence>
<dbReference type="GO" id="GO:0033539">
    <property type="term" value="P:fatty acid beta-oxidation using acyl-CoA dehydrogenase"/>
    <property type="evidence" value="ECO:0007669"/>
    <property type="project" value="TreeGrafter"/>
</dbReference>
<protein>
    <submittedName>
        <fullName evidence="8">Acyl-CoA/acyl-ACP dehydrogenase</fullName>
    </submittedName>
</protein>
<dbReference type="PANTHER" id="PTHR48083">
    <property type="entry name" value="MEDIUM-CHAIN SPECIFIC ACYL-COA DEHYDROGENASE, MITOCHONDRIAL-RELATED"/>
    <property type="match status" value="1"/>
</dbReference>
<evidence type="ECO:0000259" key="6">
    <source>
        <dbReference type="Pfam" id="PF00441"/>
    </source>
</evidence>
<dbReference type="Gene3D" id="1.10.540.10">
    <property type="entry name" value="Acyl-CoA dehydrogenase/oxidase, N-terminal domain"/>
    <property type="match status" value="1"/>
</dbReference>
<keyword evidence="5" id="KW-0560">Oxidoreductase</keyword>
<evidence type="ECO:0000313" key="9">
    <source>
        <dbReference type="Proteomes" id="UP000679749"/>
    </source>
</evidence>
<comment type="caution">
    <text evidence="8">The sequence shown here is derived from an EMBL/GenBank/DDBJ whole genome shotgun (WGS) entry which is preliminary data.</text>
</comment>
<feature type="domain" description="Acyl-CoA dehydrogenase/oxidase C-terminal" evidence="6">
    <location>
        <begin position="230"/>
        <end position="363"/>
    </location>
</feature>
<dbReference type="EMBL" id="JAGYPF010000001">
    <property type="protein sequence ID" value="MBS4210882.1"/>
    <property type="molecule type" value="Genomic_DNA"/>
</dbReference>
<dbReference type="InterPro" id="IPR036250">
    <property type="entry name" value="AcylCo_DH-like_C"/>
</dbReference>
<dbReference type="Pfam" id="PF00441">
    <property type="entry name" value="Acyl-CoA_dh_1"/>
    <property type="match status" value="1"/>
</dbReference>
<dbReference type="InterPro" id="IPR050741">
    <property type="entry name" value="Acyl-CoA_dehydrogenase"/>
</dbReference>